<reference evidence="2 3" key="1">
    <citation type="submission" date="2023-09" db="EMBL/GenBank/DDBJ databases">
        <title>Nesidiocoris tenuis whole genome shotgun sequence.</title>
        <authorList>
            <person name="Shibata T."/>
            <person name="Shimoda M."/>
            <person name="Kobayashi T."/>
            <person name="Uehara T."/>
        </authorList>
    </citation>
    <scope>NUCLEOTIDE SEQUENCE [LARGE SCALE GENOMIC DNA]</scope>
    <source>
        <strain evidence="2 3">Japan</strain>
    </source>
</reference>
<comment type="similarity">
    <text evidence="1">Belongs to the gonadal family.</text>
</comment>
<dbReference type="Pfam" id="PF07324">
    <property type="entry name" value="DGCR6"/>
    <property type="match status" value="1"/>
</dbReference>
<organism evidence="2 3">
    <name type="scientific">Nesidiocoris tenuis</name>
    <dbReference type="NCBI Taxonomy" id="355587"/>
    <lineage>
        <taxon>Eukaryota</taxon>
        <taxon>Metazoa</taxon>
        <taxon>Ecdysozoa</taxon>
        <taxon>Arthropoda</taxon>
        <taxon>Hexapoda</taxon>
        <taxon>Insecta</taxon>
        <taxon>Pterygota</taxon>
        <taxon>Neoptera</taxon>
        <taxon>Paraneoptera</taxon>
        <taxon>Hemiptera</taxon>
        <taxon>Heteroptera</taxon>
        <taxon>Panheteroptera</taxon>
        <taxon>Cimicomorpha</taxon>
        <taxon>Miridae</taxon>
        <taxon>Dicyphina</taxon>
        <taxon>Nesidiocoris</taxon>
    </lineage>
</organism>
<dbReference type="InterPro" id="IPR010849">
    <property type="entry name" value="Gonadal"/>
</dbReference>
<accession>A0ABN7B964</accession>
<dbReference type="EMBL" id="AP028920">
    <property type="protein sequence ID" value="BET00916.1"/>
    <property type="molecule type" value="Genomic_DNA"/>
</dbReference>
<protein>
    <submittedName>
        <fullName evidence="2">Gonadal protein gdl</fullName>
    </submittedName>
</protein>
<dbReference type="PANTHER" id="PTHR13054">
    <property type="entry name" value="DIGEORGE SYNDROME CRITICAL REGION 6 DGCR6 FAMILY MEMBER"/>
    <property type="match status" value="1"/>
</dbReference>
<gene>
    <name evidence="2" type="ORF">NTJ_13732</name>
</gene>
<evidence type="ECO:0000313" key="3">
    <source>
        <dbReference type="Proteomes" id="UP001307889"/>
    </source>
</evidence>
<evidence type="ECO:0000313" key="2">
    <source>
        <dbReference type="EMBL" id="BET00916.1"/>
    </source>
</evidence>
<dbReference type="Proteomes" id="UP001307889">
    <property type="component" value="Chromosome 12"/>
</dbReference>
<sequence length="176" mass="20630">MDLPEHLQDPLALQRKLYFLTEQLQKMARDLPIKDQHRIPNELLSDLAAALIDNTVFKIVNTLMDIQHVLEKQLFNQRNGLITNHQEELAEMERKHEDPDVLYANTETLKLKHKMQLKEFDKGCILTLDEKLYDQQKFLEKAGVPGFEVTDDPTKIQVQIRLLDFILQLSQMEIPE</sequence>
<dbReference type="PANTHER" id="PTHR13054:SF2">
    <property type="entry name" value="PROTEIN DGCR6"/>
    <property type="match status" value="1"/>
</dbReference>
<evidence type="ECO:0000256" key="1">
    <source>
        <dbReference type="ARBA" id="ARBA00005939"/>
    </source>
</evidence>
<name>A0ABN7B964_9HEMI</name>
<keyword evidence="3" id="KW-1185">Reference proteome</keyword>
<proteinExistence type="inferred from homology"/>